<evidence type="ECO:0000259" key="1">
    <source>
        <dbReference type="Pfam" id="PF17937"/>
    </source>
</evidence>
<dbReference type="InterPro" id="IPR041479">
    <property type="entry name" value="TetR_CgmR_C"/>
</dbReference>
<evidence type="ECO:0000313" key="3">
    <source>
        <dbReference type="Proteomes" id="UP000244571"/>
    </source>
</evidence>
<dbReference type="Pfam" id="PF17937">
    <property type="entry name" value="TetR_C_28"/>
    <property type="match status" value="1"/>
</dbReference>
<keyword evidence="3" id="KW-1185">Reference proteome</keyword>
<evidence type="ECO:0000313" key="2">
    <source>
        <dbReference type="EMBL" id="AWB32513.1"/>
    </source>
</evidence>
<dbReference type="AlphaFoldDB" id="A0A2R4XFM5"/>
<reference evidence="2 3" key="1">
    <citation type="submission" date="2018-04" db="EMBL/GenBank/DDBJ databases">
        <title>Bordetella sp. HZ20 isolated from seawater.</title>
        <authorList>
            <person name="Sun C."/>
        </authorList>
    </citation>
    <scope>NUCLEOTIDE SEQUENCE [LARGE SCALE GENOMIC DNA]</scope>
    <source>
        <strain evidence="2 3">HZ20</strain>
    </source>
</reference>
<dbReference type="KEGG" id="boz:DBV39_00915"/>
<dbReference type="InterPro" id="IPR009057">
    <property type="entry name" value="Homeodomain-like_sf"/>
</dbReference>
<organism evidence="2 3">
    <name type="scientific">Orrella marina</name>
    <dbReference type="NCBI Taxonomy" id="2163011"/>
    <lineage>
        <taxon>Bacteria</taxon>
        <taxon>Pseudomonadati</taxon>
        <taxon>Pseudomonadota</taxon>
        <taxon>Betaproteobacteria</taxon>
        <taxon>Burkholderiales</taxon>
        <taxon>Alcaligenaceae</taxon>
        <taxon>Orrella</taxon>
    </lineage>
</organism>
<dbReference type="OrthoDB" id="9809772at2"/>
<dbReference type="SUPFAM" id="SSF46689">
    <property type="entry name" value="Homeodomain-like"/>
    <property type="match status" value="1"/>
</dbReference>
<protein>
    <submittedName>
        <fullName evidence="2">TetR/AcrR family transcriptional regulator</fullName>
    </submittedName>
</protein>
<gene>
    <name evidence="2" type="ORF">DBV39_00915</name>
</gene>
<sequence length="151" mass="16686">MTFGSLAKAASLSKASVQAVFGTRETMIEALLTRWMAREAETYQAILGNESSPGARLKAHLKSTQTEETHVSRTASALLATLASSGNASKEIQNWYRVRMDGLDANDRESRQRRLAFLAGEGAFFLRNLVGLEIDDEKWASIFRDIDEMVG</sequence>
<feature type="domain" description="TetR transcriptional regulator CgmR-like C-terminal" evidence="1">
    <location>
        <begin position="54"/>
        <end position="150"/>
    </location>
</feature>
<dbReference type="RefSeq" id="WP_108619954.1">
    <property type="nucleotide sequence ID" value="NZ_CP028901.1"/>
</dbReference>
<dbReference type="EMBL" id="CP028901">
    <property type="protein sequence ID" value="AWB32513.1"/>
    <property type="molecule type" value="Genomic_DNA"/>
</dbReference>
<name>A0A2R4XFM5_9BURK</name>
<dbReference type="Gene3D" id="1.10.357.10">
    <property type="entry name" value="Tetracycline Repressor, domain 2"/>
    <property type="match status" value="1"/>
</dbReference>
<dbReference type="Proteomes" id="UP000244571">
    <property type="component" value="Chromosome"/>
</dbReference>
<accession>A0A2R4XFM5</accession>
<proteinExistence type="predicted"/>